<name>A0A371H4N6_MUCPR</name>
<dbReference type="EMBL" id="QJKJ01003574">
    <property type="protein sequence ID" value="RDX97782.1"/>
    <property type="molecule type" value="Genomic_DNA"/>
</dbReference>
<reference evidence="2" key="1">
    <citation type="submission" date="2018-05" db="EMBL/GenBank/DDBJ databases">
        <title>Draft genome of Mucuna pruriens seed.</title>
        <authorList>
            <person name="Nnadi N.E."/>
            <person name="Vos R."/>
            <person name="Hasami M.H."/>
            <person name="Devisetty U.K."/>
            <person name="Aguiy J.C."/>
        </authorList>
    </citation>
    <scope>NUCLEOTIDE SEQUENCE [LARGE SCALE GENOMIC DNA]</scope>
    <source>
        <strain evidence="2">JCA_2017</strain>
    </source>
</reference>
<feature type="region of interest" description="Disordered" evidence="1">
    <location>
        <begin position="205"/>
        <end position="231"/>
    </location>
</feature>
<organism evidence="2 3">
    <name type="scientific">Mucuna pruriens</name>
    <name type="common">Velvet bean</name>
    <name type="synonym">Dolichos pruriens</name>
    <dbReference type="NCBI Taxonomy" id="157652"/>
    <lineage>
        <taxon>Eukaryota</taxon>
        <taxon>Viridiplantae</taxon>
        <taxon>Streptophyta</taxon>
        <taxon>Embryophyta</taxon>
        <taxon>Tracheophyta</taxon>
        <taxon>Spermatophyta</taxon>
        <taxon>Magnoliopsida</taxon>
        <taxon>eudicotyledons</taxon>
        <taxon>Gunneridae</taxon>
        <taxon>Pentapetalae</taxon>
        <taxon>rosids</taxon>
        <taxon>fabids</taxon>
        <taxon>Fabales</taxon>
        <taxon>Fabaceae</taxon>
        <taxon>Papilionoideae</taxon>
        <taxon>50 kb inversion clade</taxon>
        <taxon>NPAAA clade</taxon>
        <taxon>indigoferoid/millettioid clade</taxon>
        <taxon>Phaseoleae</taxon>
        <taxon>Mucuna</taxon>
    </lineage>
</organism>
<gene>
    <name evidence="2" type="ORF">CR513_19402</name>
</gene>
<feature type="non-terminal residue" evidence="2">
    <location>
        <position position="1"/>
    </location>
</feature>
<protein>
    <submittedName>
        <fullName evidence="2">Uncharacterized protein</fullName>
    </submittedName>
</protein>
<evidence type="ECO:0000313" key="2">
    <source>
        <dbReference type="EMBL" id="RDX97782.1"/>
    </source>
</evidence>
<keyword evidence="3" id="KW-1185">Reference proteome</keyword>
<dbReference type="SUPFAM" id="SSF56672">
    <property type="entry name" value="DNA/RNA polymerases"/>
    <property type="match status" value="1"/>
</dbReference>
<dbReference type="AlphaFoldDB" id="A0A371H4N6"/>
<accession>A0A371H4N6</accession>
<dbReference type="InterPro" id="IPR043502">
    <property type="entry name" value="DNA/RNA_pol_sf"/>
</dbReference>
<evidence type="ECO:0000256" key="1">
    <source>
        <dbReference type="SAM" id="MobiDB-lite"/>
    </source>
</evidence>
<dbReference type="Gene3D" id="3.10.10.10">
    <property type="entry name" value="HIV Type 1 Reverse Transcriptase, subunit A, domain 1"/>
    <property type="match status" value="1"/>
</dbReference>
<sequence length="231" mass="26334">MSKQALDDFTSPDAPLEISLDQHLEPHLSLNALKRANGLGTIKFTGQIDFGGGCDNSDNFLQPRVAHFLNLTVNQSLSLKYWLVMATQWLQKEIHHIAQGKASVTGTSSISSHEKVAPYKGYFRNPQDTLLDLPDNLESELTILLHTYRVVFNKPMGLPPPRDQNHSIPLQEGSKPVKVRPYRYPHSKKEQIEKMVQEMLEEVYSNDKLKANPSEGQRRSMKQRIEEEMKE</sequence>
<dbReference type="Proteomes" id="UP000257109">
    <property type="component" value="Unassembled WGS sequence"/>
</dbReference>
<evidence type="ECO:0000313" key="3">
    <source>
        <dbReference type="Proteomes" id="UP000257109"/>
    </source>
</evidence>
<dbReference type="OrthoDB" id="1749187at2759"/>
<comment type="caution">
    <text evidence="2">The sequence shown here is derived from an EMBL/GenBank/DDBJ whole genome shotgun (WGS) entry which is preliminary data.</text>
</comment>
<proteinExistence type="predicted"/>